<sequence length="40" mass="4350">MGRHRRWGDGGAFLSRGDTGDAEFGECGECGETKKLMTDD</sequence>
<evidence type="ECO:0000256" key="1">
    <source>
        <dbReference type="SAM" id="MobiDB-lite"/>
    </source>
</evidence>
<feature type="region of interest" description="Disordered" evidence="1">
    <location>
        <begin position="1"/>
        <end position="20"/>
    </location>
</feature>
<reference evidence="2 3" key="1">
    <citation type="submission" date="2013-01" db="EMBL/GenBank/DDBJ databases">
        <authorList>
            <person name="Bench S."/>
        </authorList>
    </citation>
    <scope>NUCLEOTIDE SEQUENCE [LARGE SCALE GENOMIC DNA]</scope>
    <source>
        <strain evidence="2 3">WH 0401</strain>
    </source>
</reference>
<proteinExistence type="predicted"/>
<accession>T2JG48</accession>
<dbReference type="AlphaFoldDB" id="T2JG48"/>
<dbReference type="EMBL" id="CAQM01000816">
    <property type="protein sequence ID" value="CCQ64096.1"/>
    <property type="molecule type" value="Genomic_DNA"/>
</dbReference>
<evidence type="ECO:0000313" key="2">
    <source>
        <dbReference type="EMBL" id="CCQ64096.1"/>
    </source>
</evidence>
<dbReference type="Proteomes" id="UP000018198">
    <property type="component" value="Unassembled WGS sequence"/>
</dbReference>
<protein>
    <submittedName>
        <fullName evidence="2">Uncharacterized protein</fullName>
    </submittedName>
</protein>
<organism evidence="2 3">
    <name type="scientific">Crocosphaera watsonii WH 0401</name>
    <dbReference type="NCBI Taxonomy" id="555881"/>
    <lineage>
        <taxon>Bacteria</taxon>
        <taxon>Bacillati</taxon>
        <taxon>Cyanobacteriota</taxon>
        <taxon>Cyanophyceae</taxon>
        <taxon>Oscillatoriophycideae</taxon>
        <taxon>Chroococcales</taxon>
        <taxon>Aphanothecaceae</taxon>
        <taxon>Crocosphaera</taxon>
    </lineage>
</organism>
<gene>
    <name evidence="2" type="ORF">CWATWH0401_774</name>
</gene>
<evidence type="ECO:0000313" key="3">
    <source>
        <dbReference type="Proteomes" id="UP000018198"/>
    </source>
</evidence>
<reference evidence="2 3" key="2">
    <citation type="submission" date="2013-09" db="EMBL/GenBank/DDBJ databases">
        <title>Whole genome comparison of six Crocosphaera watsonii strains with differing phenotypes.</title>
        <authorList>
            <person name="Bench S.R."/>
            <person name="Heller P."/>
            <person name="Frank I."/>
            <person name="Arciniega M."/>
            <person name="Shilova I.N."/>
            <person name="Zehr J.P."/>
        </authorList>
    </citation>
    <scope>NUCLEOTIDE SEQUENCE [LARGE SCALE GENOMIC DNA]</scope>
    <source>
        <strain evidence="2 3">WH 0401</strain>
    </source>
</reference>
<comment type="caution">
    <text evidence="2">The sequence shown here is derived from an EMBL/GenBank/DDBJ whole genome shotgun (WGS) entry which is preliminary data.</text>
</comment>
<name>T2JG48_CROWT</name>